<evidence type="ECO:0000313" key="2">
    <source>
        <dbReference type="EMBL" id="MBK7423603.1"/>
    </source>
</evidence>
<evidence type="ECO:0000313" key="3">
    <source>
        <dbReference type="Proteomes" id="UP000886602"/>
    </source>
</evidence>
<dbReference type="AlphaFoldDB" id="A0A9D7I8Y7"/>
<gene>
    <name evidence="2" type="ORF">IPJ48_11160</name>
</gene>
<dbReference type="EMBL" id="JADJNC010000016">
    <property type="protein sequence ID" value="MBK7423603.1"/>
    <property type="molecule type" value="Genomic_DNA"/>
</dbReference>
<comment type="caution">
    <text evidence="2">The sequence shown here is derived from an EMBL/GenBank/DDBJ whole genome shotgun (WGS) entry which is preliminary data.</text>
</comment>
<dbReference type="GO" id="GO:0006355">
    <property type="term" value="P:regulation of DNA-templated transcription"/>
    <property type="evidence" value="ECO:0007669"/>
    <property type="project" value="InterPro"/>
</dbReference>
<dbReference type="Gene3D" id="1.10.1220.10">
    <property type="entry name" value="Met repressor-like"/>
    <property type="match status" value="1"/>
</dbReference>
<dbReference type="InterPro" id="IPR013321">
    <property type="entry name" value="Arc_rbn_hlx_hlx"/>
</dbReference>
<dbReference type="InterPro" id="IPR053853">
    <property type="entry name" value="FitA-like_RHH"/>
</dbReference>
<evidence type="ECO:0000259" key="1">
    <source>
        <dbReference type="Pfam" id="PF22513"/>
    </source>
</evidence>
<dbReference type="InterPro" id="IPR010985">
    <property type="entry name" value="Ribbon_hlx_hlx"/>
</dbReference>
<name>A0A9D7I8Y7_9RHOO</name>
<protein>
    <submittedName>
        <fullName evidence="2">Ribbon-helix-helix protein, CopG family</fullName>
    </submittedName>
</protein>
<feature type="domain" description="Antitoxin FitA-like ribbon-helix-helix" evidence="1">
    <location>
        <begin position="3"/>
        <end position="39"/>
    </location>
</feature>
<reference evidence="2" key="1">
    <citation type="submission" date="2020-10" db="EMBL/GenBank/DDBJ databases">
        <title>Connecting structure to function with the recovery of over 1000 high-quality activated sludge metagenome-assembled genomes encoding full-length rRNA genes using long-read sequencing.</title>
        <authorList>
            <person name="Singleton C.M."/>
            <person name="Petriglieri F."/>
            <person name="Kristensen J.M."/>
            <person name="Kirkegaard R.H."/>
            <person name="Michaelsen T.Y."/>
            <person name="Andersen M.H."/>
            <person name="Karst S.M."/>
            <person name="Dueholm M.S."/>
            <person name="Nielsen P.H."/>
            <person name="Albertsen M."/>
        </authorList>
    </citation>
    <scope>NUCLEOTIDE SEQUENCE</scope>
    <source>
        <strain evidence="2">EsbW_18-Q3-R4-48_MAXAC.044</strain>
    </source>
</reference>
<dbReference type="Proteomes" id="UP000886602">
    <property type="component" value="Unassembled WGS sequence"/>
</dbReference>
<dbReference type="Pfam" id="PF22513">
    <property type="entry name" value="FitA-like_RHH"/>
    <property type="match status" value="1"/>
</dbReference>
<sequence length="76" mass="8778">MKALSIRNLPDDVYEALKKMAADNHRSMQEQVRCLIEREARLARGSGLEVARAWRLRLAGRSLGDTVEDVRQDRER</sequence>
<proteinExistence type="predicted"/>
<organism evidence="2 3">
    <name type="scientific">Candidatus Propionivibrio dominans</name>
    <dbReference type="NCBI Taxonomy" id="2954373"/>
    <lineage>
        <taxon>Bacteria</taxon>
        <taxon>Pseudomonadati</taxon>
        <taxon>Pseudomonadota</taxon>
        <taxon>Betaproteobacteria</taxon>
        <taxon>Rhodocyclales</taxon>
        <taxon>Rhodocyclaceae</taxon>
        <taxon>Propionivibrio</taxon>
    </lineage>
</organism>
<accession>A0A9D7I8Y7</accession>
<dbReference type="SUPFAM" id="SSF47598">
    <property type="entry name" value="Ribbon-helix-helix"/>
    <property type="match status" value="1"/>
</dbReference>